<proteinExistence type="predicted"/>
<accession>A0ABW7MKW1</accession>
<gene>
    <name evidence="1" type="ORF">V8G56_01320</name>
</gene>
<evidence type="ECO:0000313" key="2">
    <source>
        <dbReference type="Proteomes" id="UP001610104"/>
    </source>
</evidence>
<organism evidence="1 2">
    <name type="scientific">Gaetbulibacter aquiaggeris</name>
    <dbReference type="NCBI Taxonomy" id="1735373"/>
    <lineage>
        <taxon>Bacteria</taxon>
        <taxon>Pseudomonadati</taxon>
        <taxon>Bacteroidota</taxon>
        <taxon>Flavobacteriia</taxon>
        <taxon>Flavobacteriales</taxon>
        <taxon>Flavobacteriaceae</taxon>
        <taxon>Gaetbulibacter</taxon>
    </lineage>
</organism>
<dbReference type="Proteomes" id="UP001610104">
    <property type="component" value="Unassembled WGS sequence"/>
</dbReference>
<dbReference type="RefSeq" id="WP_395436645.1">
    <property type="nucleotide sequence ID" value="NZ_JBAWKC010000001.1"/>
</dbReference>
<name>A0ABW7MKW1_9FLAO</name>
<keyword evidence="2" id="KW-1185">Reference proteome</keyword>
<sequence length="183" mass="21285">MKAIILILSVLILTNCKNEKPIDSLELVTLKPVESNVKVVLEMLVPKDDIFQVFYTEDGTGNFSEEMSVRVIVKGNSRIQKLVFELPEDLLITNLRIDVGENIEQGQMLMNNFCVQYFNKKFEAHGKQFFHYFSPTEQIAVDYHNSTITPTKEGELYNPIFYQIDYIITEELRKIQNRELLTK</sequence>
<dbReference type="EMBL" id="JBAWKC010000001">
    <property type="protein sequence ID" value="MFH6767359.1"/>
    <property type="molecule type" value="Genomic_DNA"/>
</dbReference>
<evidence type="ECO:0008006" key="3">
    <source>
        <dbReference type="Google" id="ProtNLM"/>
    </source>
</evidence>
<protein>
    <recommendedName>
        <fullName evidence="3">Lipoprotein</fullName>
    </recommendedName>
</protein>
<reference evidence="1 2" key="1">
    <citation type="submission" date="2024-02" db="EMBL/GenBank/DDBJ databases">
        <title>A Gaetbulibacter species isolated from tidal flats and genomic insights of their niches.</title>
        <authorList>
            <person name="Ye Y."/>
        </authorList>
    </citation>
    <scope>NUCLEOTIDE SEQUENCE [LARGE SCALE GENOMIC DNA]</scope>
    <source>
        <strain evidence="1 2">KEM-8</strain>
    </source>
</reference>
<evidence type="ECO:0000313" key="1">
    <source>
        <dbReference type="EMBL" id="MFH6767359.1"/>
    </source>
</evidence>
<comment type="caution">
    <text evidence="1">The sequence shown here is derived from an EMBL/GenBank/DDBJ whole genome shotgun (WGS) entry which is preliminary data.</text>
</comment>